<comment type="caution">
    <text evidence="1">The sequence shown here is derived from an EMBL/GenBank/DDBJ whole genome shotgun (WGS) entry which is preliminary data.</text>
</comment>
<accession>A0ACC2THK4</accession>
<evidence type="ECO:0000313" key="2">
    <source>
        <dbReference type="Proteomes" id="UP001165960"/>
    </source>
</evidence>
<evidence type="ECO:0000313" key="1">
    <source>
        <dbReference type="EMBL" id="KAJ9073742.1"/>
    </source>
</evidence>
<reference evidence="1" key="1">
    <citation type="submission" date="2022-04" db="EMBL/GenBank/DDBJ databases">
        <title>Genome of the entomopathogenic fungus Entomophthora muscae.</title>
        <authorList>
            <person name="Elya C."/>
            <person name="Lovett B.R."/>
            <person name="Lee E."/>
            <person name="Macias A.M."/>
            <person name="Hajek A.E."/>
            <person name="De Bivort B.L."/>
            <person name="Kasson M.T."/>
            <person name="De Fine Licht H.H."/>
            <person name="Stajich J.E."/>
        </authorList>
    </citation>
    <scope>NUCLEOTIDE SEQUENCE</scope>
    <source>
        <strain evidence="1">Berkeley</strain>
    </source>
</reference>
<proteinExistence type="predicted"/>
<organism evidence="1 2">
    <name type="scientific">Entomophthora muscae</name>
    <dbReference type="NCBI Taxonomy" id="34485"/>
    <lineage>
        <taxon>Eukaryota</taxon>
        <taxon>Fungi</taxon>
        <taxon>Fungi incertae sedis</taxon>
        <taxon>Zoopagomycota</taxon>
        <taxon>Entomophthoromycotina</taxon>
        <taxon>Entomophthoromycetes</taxon>
        <taxon>Entomophthorales</taxon>
        <taxon>Entomophthoraceae</taxon>
        <taxon>Entomophthora</taxon>
    </lineage>
</organism>
<keyword evidence="2" id="KW-1185">Reference proteome</keyword>
<dbReference type="Proteomes" id="UP001165960">
    <property type="component" value="Unassembled WGS sequence"/>
</dbReference>
<dbReference type="EMBL" id="QTSX02002887">
    <property type="protein sequence ID" value="KAJ9073742.1"/>
    <property type="molecule type" value="Genomic_DNA"/>
</dbReference>
<protein>
    <submittedName>
        <fullName evidence="1">Uncharacterized protein</fullName>
    </submittedName>
</protein>
<gene>
    <name evidence="1" type="ORF">DSO57_1012963</name>
</gene>
<sequence>MSDLKKIAHQVKDTVKSELKVGGFDGSRGGAELLQEFQAKALEKISKITTDLMNKLEGTIMATVSEELRTVAKDKLANKISF</sequence>
<name>A0ACC2THK4_9FUNG</name>